<comment type="subcellular location">
    <subcellularLocation>
        <location evidence="1">Cell membrane</location>
        <topology evidence="1">Multi-pass membrane protein</topology>
    </subcellularLocation>
</comment>
<dbReference type="RefSeq" id="WP_077388171.1">
    <property type="nucleotide sequence ID" value="NZ_CP019645.1"/>
</dbReference>
<evidence type="ECO:0000256" key="6">
    <source>
        <dbReference type="SAM" id="Phobius"/>
    </source>
</evidence>
<organism evidence="7 8">
    <name type="scientific">Helicobacter bilis</name>
    <dbReference type="NCBI Taxonomy" id="37372"/>
    <lineage>
        <taxon>Bacteria</taxon>
        <taxon>Pseudomonadati</taxon>
        <taxon>Campylobacterota</taxon>
        <taxon>Epsilonproteobacteria</taxon>
        <taxon>Campylobacterales</taxon>
        <taxon>Helicobacteraceae</taxon>
        <taxon>Helicobacter</taxon>
    </lineage>
</organism>
<dbReference type="EMBL" id="CP019645">
    <property type="protein sequence ID" value="AQQ59063.1"/>
    <property type="molecule type" value="Genomic_DNA"/>
</dbReference>
<dbReference type="GO" id="GO:0043190">
    <property type="term" value="C:ATP-binding cassette (ABC) transporter complex"/>
    <property type="evidence" value="ECO:0007669"/>
    <property type="project" value="TreeGrafter"/>
</dbReference>
<dbReference type="KEGG" id="hbl:XJ32_01895"/>
<dbReference type="PANTHER" id="PTHR33529:SF6">
    <property type="entry name" value="YJGP_YJGQ FAMILY PERMEASE"/>
    <property type="match status" value="1"/>
</dbReference>
<dbReference type="InterPro" id="IPR005495">
    <property type="entry name" value="LptG/LptF_permease"/>
</dbReference>
<keyword evidence="5 6" id="KW-0472">Membrane</keyword>
<protein>
    <recommendedName>
        <fullName evidence="9">LptF/LptG family permease</fullName>
    </recommendedName>
</protein>
<evidence type="ECO:0000256" key="3">
    <source>
        <dbReference type="ARBA" id="ARBA00022692"/>
    </source>
</evidence>
<evidence type="ECO:0000256" key="4">
    <source>
        <dbReference type="ARBA" id="ARBA00022989"/>
    </source>
</evidence>
<accession>A0A1Q2LF83</accession>
<dbReference type="AlphaFoldDB" id="A0A1Q2LF83"/>
<feature type="transmembrane region" description="Helical" evidence="6">
    <location>
        <begin position="94"/>
        <end position="112"/>
    </location>
</feature>
<feature type="transmembrane region" description="Helical" evidence="6">
    <location>
        <begin position="329"/>
        <end position="350"/>
    </location>
</feature>
<evidence type="ECO:0000313" key="8">
    <source>
        <dbReference type="Proteomes" id="UP000188298"/>
    </source>
</evidence>
<proteinExistence type="predicted"/>
<evidence type="ECO:0000256" key="2">
    <source>
        <dbReference type="ARBA" id="ARBA00022475"/>
    </source>
</evidence>
<dbReference type="PANTHER" id="PTHR33529">
    <property type="entry name" value="SLR0882 PROTEIN-RELATED"/>
    <property type="match status" value="1"/>
</dbReference>
<evidence type="ECO:0000256" key="5">
    <source>
        <dbReference type="ARBA" id="ARBA00023136"/>
    </source>
</evidence>
<dbReference type="GO" id="GO:0015920">
    <property type="term" value="P:lipopolysaccharide transport"/>
    <property type="evidence" value="ECO:0007669"/>
    <property type="project" value="TreeGrafter"/>
</dbReference>
<dbReference type="Proteomes" id="UP000188298">
    <property type="component" value="Chromosome"/>
</dbReference>
<name>A0A1Q2LF83_9HELI</name>
<keyword evidence="2" id="KW-1003">Cell membrane</keyword>
<evidence type="ECO:0008006" key="9">
    <source>
        <dbReference type="Google" id="ProtNLM"/>
    </source>
</evidence>
<gene>
    <name evidence="7" type="ORF">XJ32_01895</name>
</gene>
<keyword evidence="3 6" id="KW-0812">Transmembrane</keyword>
<reference evidence="7 8" key="1">
    <citation type="submission" date="2017-02" db="EMBL/GenBank/DDBJ databases">
        <title>Whole genome sequencing of Helicobacter bilis strain AAQJH.</title>
        <authorList>
            <person name="Conlan S."/>
            <person name="Thomas P.J."/>
            <person name="Mullikin J."/>
            <person name="Palmore T.N."/>
            <person name="Frank K.M."/>
            <person name="Segre J.A."/>
        </authorList>
    </citation>
    <scope>NUCLEOTIDE SEQUENCE [LARGE SCALE GENOMIC DNA]</scope>
    <source>
        <strain evidence="7 8">AAQJH</strain>
    </source>
</reference>
<keyword evidence="4 6" id="KW-1133">Transmembrane helix</keyword>
<dbReference type="Pfam" id="PF03739">
    <property type="entry name" value="LptF_LptG"/>
    <property type="match status" value="1"/>
</dbReference>
<sequence>MFFWFVALRYLKPTLVILCGLEFFFICVDSLQYFDALAQSANNAIWFLAFDAMYAFNYVLPLALLLGLIVFYISLIKSNQYVALLSLGYSRRRIFYPPFLIINLVVCGYIGLNATDFVYAQERADNIVSSSNNADVSKDLFIRYNTDYVFFEKVYPLLQKAENIQIYHTEYKDSRKLVSITRAKEGYFHNDEWELLNPQVSILPTSYDLGDKGMITTGHDSTTTLKGFKPKVLDTFYKNKPAISITDAFYSLQILMQEGADTARTRGVLYTLAVTPFFISMLCVIIAYYAPPLARYGNLAMLGVSLSVLSLMVWGVFFSLGKLNANAVFIPEFSMLVPLGILLVVSIVYYRKLDEI</sequence>
<feature type="transmembrane region" description="Helical" evidence="6">
    <location>
        <begin position="15"/>
        <end position="34"/>
    </location>
</feature>
<feature type="transmembrane region" description="Helical" evidence="6">
    <location>
        <begin position="296"/>
        <end position="317"/>
    </location>
</feature>
<feature type="transmembrane region" description="Helical" evidence="6">
    <location>
        <begin position="54"/>
        <end position="73"/>
    </location>
</feature>
<evidence type="ECO:0000256" key="1">
    <source>
        <dbReference type="ARBA" id="ARBA00004651"/>
    </source>
</evidence>
<evidence type="ECO:0000313" key="7">
    <source>
        <dbReference type="EMBL" id="AQQ59063.1"/>
    </source>
</evidence>
<feature type="transmembrane region" description="Helical" evidence="6">
    <location>
        <begin position="267"/>
        <end position="289"/>
    </location>
</feature>